<dbReference type="Proteomes" id="UP001150581">
    <property type="component" value="Unassembled WGS sequence"/>
</dbReference>
<keyword evidence="2" id="KW-1185">Reference proteome</keyword>
<dbReference type="EMBL" id="JANBPG010002702">
    <property type="protein sequence ID" value="KAJ1884902.1"/>
    <property type="molecule type" value="Genomic_DNA"/>
</dbReference>
<proteinExistence type="predicted"/>
<evidence type="ECO:0000313" key="2">
    <source>
        <dbReference type="Proteomes" id="UP001150581"/>
    </source>
</evidence>
<reference evidence="1" key="1">
    <citation type="submission" date="2022-07" db="EMBL/GenBank/DDBJ databases">
        <title>Phylogenomic reconstructions and comparative analyses of Kickxellomycotina fungi.</title>
        <authorList>
            <person name="Reynolds N.K."/>
            <person name="Stajich J.E."/>
            <person name="Barry K."/>
            <person name="Grigoriev I.V."/>
            <person name="Crous P."/>
            <person name="Smith M.E."/>
        </authorList>
    </citation>
    <scope>NUCLEOTIDE SEQUENCE</scope>
    <source>
        <strain evidence="1">Benny 63K</strain>
    </source>
</reference>
<accession>A0ACC1I463</accession>
<gene>
    <name evidence="1" type="primary">RRP46_2</name>
    <name evidence="1" type="ORF">LPJ66_010385</name>
</gene>
<comment type="caution">
    <text evidence="1">The sequence shown here is derived from an EMBL/GenBank/DDBJ whole genome shotgun (WGS) entry which is preliminary data.</text>
</comment>
<name>A0ACC1I463_9FUNG</name>
<organism evidence="1 2">
    <name type="scientific">Kickxella alabastrina</name>
    <dbReference type="NCBI Taxonomy" id="61397"/>
    <lineage>
        <taxon>Eukaryota</taxon>
        <taxon>Fungi</taxon>
        <taxon>Fungi incertae sedis</taxon>
        <taxon>Zoopagomycota</taxon>
        <taxon>Kickxellomycotina</taxon>
        <taxon>Kickxellomycetes</taxon>
        <taxon>Kickxellales</taxon>
        <taxon>Kickxellaceae</taxon>
        <taxon>Kickxella</taxon>
    </lineage>
</organism>
<evidence type="ECO:0000313" key="1">
    <source>
        <dbReference type="EMBL" id="KAJ1884902.1"/>
    </source>
</evidence>
<sequence>MARPDRRESSQIRALNCVLGPLNRVDGSAQFTSGNTSLICGIYGPIDVKVFDEKLDRAHLEVKFRPDINVSTTKDRWIESAIRNTFERNILGHLHPRTLVQINLQVREGDGSVDAVAINATTMALVDAGVPLRCMVAAATCAVMPGGEMVVDPVAEEVELAVSVHTMAFAEGAPVGEPVYVDSRGDFSMEQYSKCHDICAMTAERILAFMRTAIEGKVTKESHISAI</sequence>
<protein>
    <submittedName>
        <fullName evidence="1">Exosome non-catalytic core subunit rrp46</fullName>
    </submittedName>
</protein>